<sequence>MSLCSGTGLPILCAEYLLKGRNVTMLKQRFSLSLALLLTILVFPQVVVHAKAAPAPTFSLSISDKNVSAGDDFQVTVTGKQVTDLYAYEVNVTYDSSRLKFVKSISGSNGGFTVEPVVKGNAIQLAHTQLGNTPGRDGEVKLATLIFHADSQGKADIVLDSVKLVNSKIESAVVSGNSSVSVNIKASNGGSNGGNNGNNGNSGNNGNNGNGGNNENTGGNGSHVITIVPQMKVDPATNTVTSTIDAAVWKEAENKAKSDPSGKKTISIDVQEASGAIAYVQQLPSPSISTGKKQYQIEIKTSIASILIPSNMFRENELTDSEVGLRIARADIGKLDERVQKKVGAHPVIELSIQAGDKVIAFNNPKTPVTVSIPYSPTAEERKDPEHIVVWYIDGKGDIHSVPNGKYNPATGQVTFTTTHFSTYAISFVQKTFDDIASVDWAKKQIEVLASKGIINGIADNQFGPAKQVTRADFLVLLVRTLDLQGPVGDRFADVEAGSYYDEASRIARGMGITDGSGDNVFNPHASITREDMMVLTERALRMTEKLTIDASQTELVSFTDASEISGYAANSVAALVQSGLVDGYGGGIHPKETTTRAEAAKLMYSIYQL</sequence>
<feature type="region of interest" description="Disordered" evidence="1">
    <location>
        <begin position="185"/>
        <end position="223"/>
    </location>
</feature>
<dbReference type="InterPro" id="IPR051465">
    <property type="entry name" value="Cell_Envelope_Struct_Comp"/>
</dbReference>
<dbReference type="Gene3D" id="2.60.40.680">
    <property type="match status" value="1"/>
</dbReference>
<dbReference type="InterPro" id="IPR008965">
    <property type="entry name" value="CBM2/CBM3_carb-bd_dom_sf"/>
</dbReference>
<dbReference type="AlphaFoldDB" id="A0A329MQY8"/>
<dbReference type="Proteomes" id="UP000250369">
    <property type="component" value="Unassembled WGS sequence"/>
</dbReference>
<feature type="domain" description="SLH" evidence="2">
    <location>
        <begin position="556"/>
        <end position="610"/>
    </location>
</feature>
<name>A0A329MQY8_9BACL</name>
<protein>
    <recommendedName>
        <fullName evidence="2">SLH domain-containing protein</fullName>
    </recommendedName>
</protein>
<evidence type="ECO:0000313" key="3">
    <source>
        <dbReference type="EMBL" id="RAV22335.1"/>
    </source>
</evidence>
<evidence type="ECO:0000256" key="1">
    <source>
        <dbReference type="SAM" id="MobiDB-lite"/>
    </source>
</evidence>
<dbReference type="SUPFAM" id="SSF49384">
    <property type="entry name" value="Carbohydrate-binding domain"/>
    <property type="match status" value="1"/>
</dbReference>
<organism evidence="3 4">
    <name type="scientific">Paenibacillus contaminans</name>
    <dbReference type="NCBI Taxonomy" id="450362"/>
    <lineage>
        <taxon>Bacteria</taxon>
        <taxon>Bacillati</taxon>
        <taxon>Bacillota</taxon>
        <taxon>Bacilli</taxon>
        <taxon>Bacillales</taxon>
        <taxon>Paenibacillaceae</taxon>
        <taxon>Paenibacillus</taxon>
    </lineage>
</organism>
<dbReference type="CDD" id="cd08547">
    <property type="entry name" value="Type_II_cohesin"/>
    <property type="match status" value="1"/>
</dbReference>
<proteinExistence type="predicted"/>
<feature type="domain" description="SLH" evidence="2">
    <location>
        <begin position="493"/>
        <end position="551"/>
    </location>
</feature>
<feature type="domain" description="SLH" evidence="2">
    <location>
        <begin position="429"/>
        <end position="492"/>
    </location>
</feature>
<dbReference type="EMBL" id="QMFB01000002">
    <property type="protein sequence ID" value="RAV22335.1"/>
    <property type="molecule type" value="Genomic_DNA"/>
</dbReference>
<dbReference type="InterPro" id="IPR001119">
    <property type="entry name" value="SLH_dom"/>
</dbReference>
<dbReference type="GO" id="GO:0030246">
    <property type="term" value="F:carbohydrate binding"/>
    <property type="evidence" value="ECO:0007669"/>
    <property type="project" value="InterPro"/>
</dbReference>
<dbReference type="PROSITE" id="PS51272">
    <property type="entry name" value="SLH"/>
    <property type="match status" value="3"/>
</dbReference>
<evidence type="ECO:0000313" key="4">
    <source>
        <dbReference type="Proteomes" id="UP000250369"/>
    </source>
</evidence>
<reference evidence="3 4" key="1">
    <citation type="journal article" date="2009" name="Int. J. Syst. Evol. Microbiol.">
        <title>Paenibacillus contaminans sp. nov., isolated from a contaminated laboratory plate.</title>
        <authorList>
            <person name="Chou J.H."/>
            <person name="Lee J.H."/>
            <person name="Lin M.C."/>
            <person name="Chang P.S."/>
            <person name="Arun A.B."/>
            <person name="Young C.C."/>
            <person name="Chen W.M."/>
        </authorList>
    </citation>
    <scope>NUCLEOTIDE SEQUENCE [LARGE SCALE GENOMIC DNA]</scope>
    <source>
        <strain evidence="3 4">CKOBP-6</strain>
    </source>
</reference>
<dbReference type="PANTHER" id="PTHR43308:SF5">
    <property type="entry name" value="S-LAYER PROTEIN _ PEPTIDOGLYCAN ENDO-BETA-N-ACETYLGLUCOSAMINIDASE"/>
    <property type="match status" value="1"/>
</dbReference>
<keyword evidence="4" id="KW-1185">Reference proteome</keyword>
<evidence type="ECO:0000259" key="2">
    <source>
        <dbReference type="PROSITE" id="PS51272"/>
    </source>
</evidence>
<dbReference type="PANTHER" id="PTHR43308">
    <property type="entry name" value="OUTER MEMBRANE PROTEIN ALPHA-RELATED"/>
    <property type="match status" value="1"/>
</dbReference>
<comment type="caution">
    <text evidence="3">The sequence shown here is derived from an EMBL/GenBank/DDBJ whole genome shotgun (WGS) entry which is preliminary data.</text>
</comment>
<dbReference type="Pfam" id="PF00395">
    <property type="entry name" value="SLH"/>
    <property type="match status" value="3"/>
</dbReference>
<accession>A0A329MQY8</accession>
<gene>
    <name evidence="3" type="ORF">DQG23_05145</name>
</gene>